<dbReference type="AlphaFoldDB" id="A0A5C6YZS0"/>
<feature type="domain" description="Serine aminopeptidase S33" evidence="1">
    <location>
        <begin position="44"/>
        <end position="135"/>
    </location>
</feature>
<sequence length="300" mass="34904">MILPGQKKYLLKNNFNNNLNMIKHFEIPSENGSFIHANFFEAKKPKQLLIICSATGVKQEFYHEISKFIHQEGTTAITFDYSGIGYSLKTNIKKVKSSLSDWGTNDLTAVINYSVKIYPNLPIAILGHSIGGQLIGLTKASLLAHKIILVCAQNGFWGNWSGISRVKMWTNWNILVPILIKIFGYLPSKKFSRMEDLPKYVADEWKDWCNNRNYLFAFIDNERLFFRKIKCEIISYSVAFDKYAPQKSIDKLIERYSNANIKRVQIYPENLNFDKIGHFGLFQQKSKYTFWDKLRQEVQR</sequence>
<dbReference type="PIRSF" id="PIRSF037442">
    <property type="entry name" value="UCP037442_abhydr"/>
    <property type="match status" value="1"/>
</dbReference>
<protein>
    <recommendedName>
        <fullName evidence="1">Serine aminopeptidase S33 domain-containing protein</fullName>
    </recommendedName>
</protein>
<organism evidence="2 3">
    <name type="scientific">Aequorivita antarctica</name>
    <dbReference type="NCBI Taxonomy" id="153266"/>
    <lineage>
        <taxon>Bacteria</taxon>
        <taxon>Pseudomonadati</taxon>
        <taxon>Bacteroidota</taxon>
        <taxon>Flavobacteriia</taxon>
        <taxon>Flavobacteriales</taxon>
        <taxon>Flavobacteriaceae</taxon>
        <taxon>Aequorivita</taxon>
    </lineage>
</organism>
<gene>
    <name evidence="2" type="ORF">ESU54_08990</name>
</gene>
<dbReference type="InterPro" id="IPR029058">
    <property type="entry name" value="AB_hydrolase_fold"/>
</dbReference>
<evidence type="ECO:0000313" key="2">
    <source>
        <dbReference type="EMBL" id="TXD73263.1"/>
    </source>
</evidence>
<dbReference type="InterPro" id="IPR017208">
    <property type="entry name" value="UCP037442_abhydr"/>
</dbReference>
<proteinExistence type="predicted"/>
<dbReference type="RefSeq" id="WP_111845602.1">
    <property type="nucleotide sequence ID" value="NZ_UEGI01000021.1"/>
</dbReference>
<comment type="caution">
    <text evidence="2">The sequence shown here is derived from an EMBL/GenBank/DDBJ whole genome shotgun (WGS) entry which is preliminary data.</text>
</comment>
<keyword evidence="3" id="KW-1185">Reference proteome</keyword>
<accession>A0A5C6YZS0</accession>
<dbReference type="Pfam" id="PF12146">
    <property type="entry name" value="Hydrolase_4"/>
    <property type="match status" value="1"/>
</dbReference>
<dbReference type="EMBL" id="VORT01000005">
    <property type="protein sequence ID" value="TXD73263.1"/>
    <property type="molecule type" value="Genomic_DNA"/>
</dbReference>
<evidence type="ECO:0000259" key="1">
    <source>
        <dbReference type="Pfam" id="PF12146"/>
    </source>
</evidence>
<evidence type="ECO:0000313" key="3">
    <source>
        <dbReference type="Proteomes" id="UP000321497"/>
    </source>
</evidence>
<dbReference type="SUPFAM" id="SSF53474">
    <property type="entry name" value="alpha/beta-Hydrolases"/>
    <property type="match status" value="1"/>
</dbReference>
<reference evidence="2 3" key="1">
    <citation type="submission" date="2019-08" db="EMBL/GenBank/DDBJ databases">
        <title>Genome of Aequorivita antarctica SW49 (type strain).</title>
        <authorList>
            <person name="Bowman J.P."/>
        </authorList>
    </citation>
    <scope>NUCLEOTIDE SEQUENCE [LARGE SCALE GENOMIC DNA]</scope>
    <source>
        <strain evidence="2 3">SW49</strain>
    </source>
</reference>
<dbReference type="Gene3D" id="3.40.50.1820">
    <property type="entry name" value="alpha/beta hydrolase"/>
    <property type="match status" value="1"/>
</dbReference>
<dbReference type="OrthoDB" id="9785076at2"/>
<name>A0A5C6YZS0_9FLAO</name>
<dbReference type="Proteomes" id="UP000321497">
    <property type="component" value="Unassembled WGS sequence"/>
</dbReference>
<dbReference type="InterPro" id="IPR022742">
    <property type="entry name" value="Hydrolase_4"/>
</dbReference>